<evidence type="ECO:0000313" key="4">
    <source>
        <dbReference type="Proteomes" id="UP000199167"/>
    </source>
</evidence>
<gene>
    <name evidence="3" type="ORF">SAMN04488515_3255</name>
</gene>
<evidence type="ECO:0000256" key="2">
    <source>
        <dbReference type="SAM" id="SignalP"/>
    </source>
</evidence>
<evidence type="ECO:0000313" key="3">
    <source>
        <dbReference type="EMBL" id="SEW44876.1"/>
    </source>
</evidence>
<proteinExistence type="predicted"/>
<feature type="compositionally biased region" description="Basic and acidic residues" evidence="1">
    <location>
        <begin position="52"/>
        <end position="71"/>
    </location>
</feature>
<dbReference type="AlphaFoldDB" id="A0A1I0RTY9"/>
<reference evidence="3 4" key="1">
    <citation type="submission" date="2016-10" db="EMBL/GenBank/DDBJ databases">
        <authorList>
            <person name="de Groot N.N."/>
        </authorList>
    </citation>
    <scope>NUCLEOTIDE SEQUENCE [LARGE SCALE GENOMIC DNA]</scope>
    <source>
        <strain evidence="3 4">DSM 17925</strain>
    </source>
</reference>
<dbReference type="EMBL" id="FOIZ01000002">
    <property type="protein sequence ID" value="SEW44876.1"/>
    <property type="molecule type" value="Genomic_DNA"/>
</dbReference>
<dbReference type="Proteomes" id="UP000199167">
    <property type="component" value="Unassembled WGS sequence"/>
</dbReference>
<evidence type="ECO:0000256" key="1">
    <source>
        <dbReference type="SAM" id="MobiDB-lite"/>
    </source>
</evidence>
<feature type="signal peptide" evidence="2">
    <location>
        <begin position="1"/>
        <end position="24"/>
    </location>
</feature>
<dbReference type="OrthoDB" id="7876829at2"/>
<accession>A0A1I0RTY9</accession>
<organism evidence="3 4">
    <name type="scientific">Cognatiyoonia koreensis</name>
    <dbReference type="NCBI Taxonomy" id="364200"/>
    <lineage>
        <taxon>Bacteria</taxon>
        <taxon>Pseudomonadati</taxon>
        <taxon>Pseudomonadota</taxon>
        <taxon>Alphaproteobacteria</taxon>
        <taxon>Rhodobacterales</taxon>
        <taxon>Paracoccaceae</taxon>
        <taxon>Cognatiyoonia</taxon>
    </lineage>
</organism>
<keyword evidence="4" id="KW-1185">Reference proteome</keyword>
<protein>
    <submittedName>
        <fullName evidence="3">Uncharacterized protein</fullName>
    </submittedName>
</protein>
<name>A0A1I0RTY9_9RHOB</name>
<sequence length="166" mass="19063">MFKTLTAGLMALTLTFTSATSVQAQGLTEEDVGKLIFGLLATAAIATAIKNNQDDRADRPNTHQPRVERRQPKPRGVIPERRNPRHERQPNRRNEARTVLPRACLDNFEGRFGTQRMLNRRCLTRNFAYANDLPRRCEVRVFTNRGPRNGFDPQCLRQQGYSISRR</sequence>
<feature type="region of interest" description="Disordered" evidence="1">
    <location>
        <begin position="51"/>
        <end position="97"/>
    </location>
</feature>
<dbReference type="RefSeq" id="WP_089996908.1">
    <property type="nucleotide sequence ID" value="NZ_FOIZ01000002.1"/>
</dbReference>
<feature type="chain" id="PRO_5011526225" evidence="2">
    <location>
        <begin position="25"/>
        <end position="166"/>
    </location>
</feature>
<keyword evidence="2" id="KW-0732">Signal</keyword>
<dbReference type="STRING" id="364200.SAMN04488515_3255"/>
<feature type="compositionally biased region" description="Basic and acidic residues" evidence="1">
    <location>
        <begin position="78"/>
        <end position="96"/>
    </location>
</feature>